<feature type="transmembrane region" description="Helical" evidence="8">
    <location>
        <begin position="47"/>
        <end position="68"/>
    </location>
</feature>
<organism evidence="10 11">
    <name type="scientific">Microbacterium barkeri</name>
    <dbReference type="NCBI Taxonomy" id="33917"/>
    <lineage>
        <taxon>Bacteria</taxon>
        <taxon>Bacillati</taxon>
        <taxon>Actinomycetota</taxon>
        <taxon>Actinomycetes</taxon>
        <taxon>Micrococcales</taxon>
        <taxon>Microbacteriaceae</taxon>
        <taxon>Microbacterium</taxon>
    </lineage>
</organism>
<dbReference type="PANTHER" id="PTHR32322">
    <property type="entry name" value="INNER MEMBRANE TRANSPORTER"/>
    <property type="match status" value="1"/>
</dbReference>
<keyword evidence="5 8" id="KW-0812">Transmembrane</keyword>
<keyword evidence="11" id="KW-1185">Reference proteome</keyword>
<sequence>MTTLSATGSSERERALGTGYGFSAYLLWGVLPLYFVFLAPTGPWEVVAWRVLLSLVFCAILLTVARGWGRMIAVLRNPRLALWTAIAGVLIYVNWQTFLIATLTGHVVESSLGYFINPITTVVLAVLVLHERLRPAQWAAVGIAAAAVVVIVVGYGSVPWIALILSTSFGLYGLVKNRIGGAVDAVSGLALETMWLAPVAVVQLVVFAATAGLTYGTVSTLHTVMLSLAGVATAVPLLLFAAGARRISLTAVGLLQFIAPILQFLVGVVVLHEPMPLERWIGFGIVWVALVVLSVDMIRHARRPRPALEPEPVA</sequence>
<evidence type="ECO:0000256" key="8">
    <source>
        <dbReference type="SAM" id="Phobius"/>
    </source>
</evidence>
<feature type="transmembrane region" description="Helical" evidence="8">
    <location>
        <begin position="159"/>
        <end position="175"/>
    </location>
</feature>
<reference evidence="10" key="2">
    <citation type="submission" date="2023-01" db="EMBL/GenBank/DDBJ databases">
        <authorList>
            <person name="Sun Q."/>
            <person name="Evtushenko L."/>
        </authorList>
    </citation>
    <scope>NUCLEOTIDE SEQUENCE</scope>
    <source>
        <strain evidence="10">VKM Ac-1020</strain>
    </source>
</reference>
<comment type="caution">
    <text evidence="10">The sequence shown here is derived from an EMBL/GenBank/DDBJ whole genome shotgun (WGS) entry which is preliminary data.</text>
</comment>
<accession>A0A9W6H1M7</accession>
<feature type="transmembrane region" description="Helical" evidence="8">
    <location>
        <begin position="221"/>
        <end position="242"/>
    </location>
</feature>
<keyword evidence="3" id="KW-0813">Transport</keyword>
<feature type="transmembrane region" description="Helical" evidence="8">
    <location>
        <begin position="20"/>
        <end position="41"/>
    </location>
</feature>
<gene>
    <name evidence="10" type="ORF">GCM10017576_07470</name>
</gene>
<comment type="subcellular location">
    <subcellularLocation>
        <location evidence="1">Cell membrane</location>
        <topology evidence="1">Multi-pass membrane protein</topology>
    </subcellularLocation>
</comment>
<feature type="transmembrane region" description="Helical" evidence="8">
    <location>
        <begin position="277"/>
        <end position="295"/>
    </location>
</feature>
<dbReference type="Pfam" id="PF00892">
    <property type="entry name" value="EamA"/>
    <property type="match status" value="1"/>
</dbReference>
<keyword evidence="7 8" id="KW-0472">Membrane</keyword>
<feature type="transmembrane region" description="Helical" evidence="8">
    <location>
        <begin position="136"/>
        <end position="153"/>
    </location>
</feature>
<feature type="transmembrane region" description="Helical" evidence="8">
    <location>
        <begin position="80"/>
        <end position="100"/>
    </location>
</feature>
<reference evidence="10" key="1">
    <citation type="journal article" date="2014" name="Int. J. Syst. Evol. Microbiol.">
        <title>Complete genome sequence of Corynebacterium casei LMG S-19264T (=DSM 44701T), isolated from a smear-ripened cheese.</title>
        <authorList>
            <consortium name="US DOE Joint Genome Institute (JGI-PGF)"/>
            <person name="Walter F."/>
            <person name="Albersmeier A."/>
            <person name="Kalinowski J."/>
            <person name="Ruckert C."/>
        </authorList>
    </citation>
    <scope>NUCLEOTIDE SEQUENCE</scope>
    <source>
        <strain evidence="10">VKM Ac-1020</strain>
    </source>
</reference>
<name>A0A9W6H1M7_9MICO</name>
<evidence type="ECO:0000256" key="3">
    <source>
        <dbReference type="ARBA" id="ARBA00022448"/>
    </source>
</evidence>
<dbReference type="InterPro" id="IPR004626">
    <property type="entry name" value="RarD"/>
</dbReference>
<dbReference type="InterPro" id="IPR037185">
    <property type="entry name" value="EmrE-like"/>
</dbReference>
<dbReference type="RefSeq" id="WP_271172335.1">
    <property type="nucleotide sequence ID" value="NZ_BSEJ01000002.1"/>
</dbReference>
<dbReference type="SUPFAM" id="SSF103481">
    <property type="entry name" value="Multidrug resistance efflux transporter EmrE"/>
    <property type="match status" value="2"/>
</dbReference>
<evidence type="ECO:0000313" key="11">
    <source>
        <dbReference type="Proteomes" id="UP001142462"/>
    </source>
</evidence>
<evidence type="ECO:0000259" key="9">
    <source>
        <dbReference type="Pfam" id="PF00892"/>
    </source>
</evidence>
<dbReference type="EMBL" id="BSEJ01000002">
    <property type="protein sequence ID" value="GLJ60618.1"/>
    <property type="molecule type" value="Genomic_DNA"/>
</dbReference>
<dbReference type="Proteomes" id="UP001142462">
    <property type="component" value="Unassembled WGS sequence"/>
</dbReference>
<feature type="transmembrane region" description="Helical" evidence="8">
    <location>
        <begin position="195"/>
        <end position="215"/>
    </location>
</feature>
<dbReference type="GO" id="GO:0005886">
    <property type="term" value="C:plasma membrane"/>
    <property type="evidence" value="ECO:0007669"/>
    <property type="project" value="UniProtKB-SubCell"/>
</dbReference>
<dbReference type="InterPro" id="IPR050638">
    <property type="entry name" value="AA-Vitamin_Transporters"/>
</dbReference>
<evidence type="ECO:0000256" key="6">
    <source>
        <dbReference type="ARBA" id="ARBA00022989"/>
    </source>
</evidence>
<dbReference type="NCBIfam" id="TIGR00688">
    <property type="entry name" value="rarD"/>
    <property type="match status" value="1"/>
</dbReference>
<protein>
    <submittedName>
        <fullName evidence="10">Protein RarD</fullName>
    </submittedName>
</protein>
<comment type="similarity">
    <text evidence="2">Belongs to the EamA transporter family.</text>
</comment>
<feature type="transmembrane region" description="Helical" evidence="8">
    <location>
        <begin position="249"/>
        <end position="271"/>
    </location>
</feature>
<keyword evidence="4" id="KW-1003">Cell membrane</keyword>
<evidence type="ECO:0000256" key="2">
    <source>
        <dbReference type="ARBA" id="ARBA00007362"/>
    </source>
</evidence>
<evidence type="ECO:0000256" key="4">
    <source>
        <dbReference type="ARBA" id="ARBA00022475"/>
    </source>
</evidence>
<feature type="transmembrane region" description="Helical" evidence="8">
    <location>
        <begin position="112"/>
        <end position="129"/>
    </location>
</feature>
<evidence type="ECO:0000313" key="10">
    <source>
        <dbReference type="EMBL" id="GLJ60618.1"/>
    </source>
</evidence>
<dbReference type="InterPro" id="IPR000620">
    <property type="entry name" value="EamA_dom"/>
</dbReference>
<dbReference type="AlphaFoldDB" id="A0A9W6H1M7"/>
<proteinExistence type="inferred from homology"/>
<keyword evidence="6 8" id="KW-1133">Transmembrane helix</keyword>
<dbReference type="PANTHER" id="PTHR32322:SF2">
    <property type="entry name" value="EAMA DOMAIN-CONTAINING PROTEIN"/>
    <property type="match status" value="1"/>
</dbReference>
<feature type="domain" description="EamA" evidence="9">
    <location>
        <begin position="19"/>
        <end position="152"/>
    </location>
</feature>
<evidence type="ECO:0000256" key="7">
    <source>
        <dbReference type="ARBA" id="ARBA00023136"/>
    </source>
</evidence>
<evidence type="ECO:0000256" key="1">
    <source>
        <dbReference type="ARBA" id="ARBA00004651"/>
    </source>
</evidence>
<evidence type="ECO:0000256" key="5">
    <source>
        <dbReference type="ARBA" id="ARBA00022692"/>
    </source>
</evidence>